<dbReference type="OrthoDB" id="2191347at2759"/>
<organism evidence="1 2">
    <name type="scientific">Enterospora canceri</name>
    <dbReference type="NCBI Taxonomy" id="1081671"/>
    <lineage>
        <taxon>Eukaryota</taxon>
        <taxon>Fungi</taxon>
        <taxon>Fungi incertae sedis</taxon>
        <taxon>Microsporidia</taxon>
        <taxon>Enterocytozoonidae</taxon>
        <taxon>Enterospora</taxon>
    </lineage>
</organism>
<accession>A0A1Y1S5J4</accession>
<dbReference type="EMBL" id="LWDP01000085">
    <property type="protein sequence ID" value="ORD93426.1"/>
    <property type="molecule type" value="Genomic_DNA"/>
</dbReference>
<gene>
    <name evidence="1" type="ORF">ECANGB1_2265</name>
</gene>
<comment type="caution">
    <text evidence="1">The sequence shown here is derived from an EMBL/GenBank/DDBJ whole genome shotgun (WGS) entry which is preliminary data.</text>
</comment>
<name>A0A1Y1S5J4_9MICR</name>
<dbReference type="VEuPathDB" id="MicrosporidiaDB:ECANGB1_2265"/>
<keyword evidence="2" id="KW-1185">Reference proteome</keyword>
<dbReference type="AlphaFoldDB" id="A0A1Y1S5J4"/>
<proteinExistence type="predicted"/>
<dbReference type="Proteomes" id="UP000192639">
    <property type="component" value="Unassembled WGS sequence"/>
</dbReference>
<reference evidence="1 2" key="1">
    <citation type="journal article" date="2017" name="Environ. Microbiol.">
        <title>Decay of the glycolytic pathway and adaptation to intranuclear parasitism within Enterocytozoonidae microsporidia.</title>
        <authorList>
            <person name="Wiredu Boakye D."/>
            <person name="Jaroenlak P."/>
            <person name="Prachumwat A."/>
            <person name="Williams T.A."/>
            <person name="Bateman K.S."/>
            <person name="Itsathitphaisarn O."/>
            <person name="Sritunyalucksana K."/>
            <person name="Paszkiewicz K.H."/>
            <person name="Moore K.A."/>
            <person name="Stentiford G.D."/>
            <person name="Williams B.A."/>
        </authorList>
    </citation>
    <scope>NUCLEOTIDE SEQUENCE [LARGE SCALE GENOMIC DNA]</scope>
    <source>
        <strain evidence="1 2">GB1</strain>
    </source>
</reference>
<evidence type="ECO:0000313" key="2">
    <source>
        <dbReference type="Proteomes" id="UP000192639"/>
    </source>
</evidence>
<sequence>MIVHKIKCIIQSKLNQILAGAQPVVYNGTEYPFYFVDELFTTYSAMGERCFLQDFLEALEQCEDLLLLKSKNTRHSIVGEKKKVDKRQALQVLEAIENRDVGLERKIVKEIKQNVSIQEHKTNKIERQTKRLVFDYSDDDSLSSEFYEVKTGPKSLAERLSAAGSTSHQAKFAELRERMISAFGEHPVLPISSLNMALCKKHGIGFDWKTYPCEIYRHKHGTLKKFLFCCKFLKVVTFRTTYLILITPEMTQLCQKRILTYAVPPSHPKFRFYAELLLTSIFAIRVTVPYEDFYDIFKAVYFRELEGFLGMKLKKFIAMYKSPNIQLLQARDSQSVTVVPFGDESYTNYTNVNVYDEIVKMERNIEKVHVHKNETDVSVLDVLGMKKKPVGESNQGGWKDSLSDKMKQLVCIADMNIPKRIQVQSNLKVDKEREYDDLWKYLVVGVNTDNKRAYL</sequence>
<protein>
    <submittedName>
        <fullName evidence="1">Uncharacterized protein</fullName>
    </submittedName>
</protein>
<evidence type="ECO:0000313" key="1">
    <source>
        <dbReference type="EMBL" id="ORD93426.1"/>
    </source>
</evidence>